<gene>
    <name evidence="2" type="ORF">DVZ84_34210</name>
</gene>
<dbReference type="PANTHER" id="PTHR43433">
    <property type="entry name" value="HYDROLASE, ALPHA/BETA FOLD FAMILY PROTEIN"/>
    <property type="match status" value="1"/>
</dbReference>
<dbReference type="GO" id="GO:0046503">
    <property type="term" value="P:glycerolipid catabolic process"/>
    <property type="evidence" value="ECO:0007669"/>
    <property type="project" value="TreeGrafter"/>
</dbReference>
<proteinExistence type="predicted"/>
<evidence type="ECO:0000313" key="2">
    <source>
        <dbReference type="EMBL" id="RDD84612.1"/>
    </source>
</evidence>
<keyword evidence="2" id="KW-0378">Hydrolase</keyword>
<evidence type="ECO:0000259" key="1">
    <source>
        <dbReference type="Pfam" id="PF00561"/>
    </source>
</evidence>
<dbReference type="EMBL" id="QQBH01000038">
    <property type="protein sequence ID" value="RDD84612.1"/>
    <property type="molecule type" value="Genomic_DNA"/>
</dbReference>
<dbReference type="InterPro" id="IPR000073">
    <property type="entry name" value="AB_hydrolase_1"/>
</dbReference>
<comment type="caution">
    <text evidence="2">The sequence shown here is derived from an EMBL/GenBank/DDBJ whole genome shotgun (WGS) entry which is preliminary data.</text>
</comment>
<accession>A0A369UV34</accession>
<dbReference type="SUPFAM" id="SSF53474">
    <property type="entry name" value="alpha/beta-Hydrolases"/>
    <property type="match status" value="1"/>
</dbReference>
<evidence type="ECO:0000313" key="3">
    <source>
        <dbReference type="Proteomes" id="UP000253742"/>
    </source>
</evidence>
<dbReference type="Proteomes" id="UP000253742">
    <property type="component" value="Unassembled WGS sequence"/>
</dbReference>
<dbReference type="Gene3D" id="3.40.50.1820">
    <property type="entry name" value="alpha/beta hydrolase"/>
    <property type="match status" value="1"/>
</dbReference>
<organism evidence="2 3">
    <name type="scientific">Streptomyces parvulus</name>
    <dbReference type="NCBI Taxonomy" id="146923"/>
    <lineage>
        <taxon>Bacteria</taxon>
        <taxon>Bacillati</taxon>
        <taxon>Actinomycetota</taxon>
        <taxon>Actinomycetes</taxon>
        <taxon>Kitasatosporales</taxon>
        <taxon>Streptomycetaceae</taxon>
        <taxon>Streptomyces</taxon>
    </lineage>
</organism>
<reference evidence="2 3" key="1">
    <citation type="submission" date="2018-07" db="EMBL/GenBank/DDBJ databases">
        <title>Genome guided investigation of antibiotics producing actinomycetales strain isolated from a Macau mangrove ecosystem.</title>
        <authorList>
            <person name="Hu D."/>
        </authorList>
    </citation>
    <scope>NUCLEOTIDE SEQUENCE [LARGE SCALE GENOMIC DNA]</scope>
    <source>
        <strain evidence="2 3">2297</strain>
    </source>
</reference>
<dbReference type="AlphaFoldDB" id="A0A369UV34"/>
<protein>
    <submittedName>
        <fullName evidence="2">Alpha/beta fold hydrolase</fullName>
    </submittedName>
</protein>
<dbReference type="RefSeq" id="WP_114532942.1">
    <property type="nucleotide sequence ID" value="NZ_QQBH01000038.1"/>
</dbReference>
<sequence>MPSARPGRTGVLPRGDVDVAYETTGVGPPLLVLASGYDDLPSSAALADLLRDDFTVLRYDRRGVGASPEEKAADAASRFRTHADDAAALVDAHGLGPVHAVGASYGALIGLELVARYPDRVLSALLHEPTLEYLVPDPERSAKLDEVARLATTDPLAAMRAFGEVVGSDDAREPDAPLPPQPHITERTIERFFATDFPAVRGYRVDDDALIRSADRVVLTNGVHSAGRFEARCSEALAARLALEHRTLPTGHSALRTFPRTMSEVLRERLLGQD</sequence>
<dbReference type="InterPro" id="IPR050471">
    <property type="entry name" value="AB_hydrolase"/>
</dbReference>
<dbReference type="InterPro" id="IPR029058">
    <property type="entry name" value="AB_hydrolase_fold"/>
</dbReference>
<feature type="domain" description="AB hydrolase-1" evidence="1">
    <location>
        <begin position="28"/>
        <end position="139"/>
    </location>
</feature>
<dbReference type="OrthoDB" id="3210164at2"/>
<dbReference type="PANTHER" id="PTHR43433:SF5">
    <property type="entry name" value="AB HYDROLASE-1 DOMAIN-CONTAINING PROTEIN"/>
    <property type="match status" value="1"/>
</dbReference>
<dbReference type="GO" id="GO:0004806">
    <property type="term" value="F:triacylglycerol lipase activity"/>
    <property type="evidence" value="ECO:0007669"/>
    <property type="project" value="TreeGrafter"/>
</dbReference>
<name>A0A369UV34_9ACTN</name>
<dbReference type="Pfam" id="PF00561">
    <property type="entry name" value="Abhydrolase_1"/>
    <property type="match status" value="1"/>
</dbReference>